<comment type="caution">
    <text evidence="1">The sequence shown here is derived from an EMBL/GenBank/DDBJ whole genome shotgun (WGS) entry which is preliminary data.</text>
</comment>
<gene>
    <name evidence="1" type="ORF">G2W53_027406</name>
</gene>
<dbReference type="Proteomes" id="UP000634136">
    <property type="component" value="Unassembled WGS sequence"/>
</dbReference>
<accession>A0A834TJE9</accession>
<keyword evidence="2" id="KW-1185">Reference proteome</keyword>
<evidence type="ECO:0000313" key="2">
    <source>
        <dbReference type="Proteomes" id="UP000634136"/>
    </source>
</evidence>
<evidence type="ECO:0000313" key="1">
    <source>
        <dbReference type="EMBL" id="KAF7821951.1"/>
    </source>
</evidence>
<sequence length="87" mass="10013">MCCRLITIAAGVVCRSEPPSIAFLFCIRHLGFLALVKIDYVSSLRFCSAHCHLEAFWQGEREHQRRRRFMKLLSSLSTLSALETNLR</sequence>
<dbReference type="AlphaFoldDB" id="A0A834TJE9"/>
<name>A0A834TJE9_9FABA</name>
<reference evidence="1" key="1">
    <citation type="submission" date="2020-09" db="EMBL/GenBank/DDBJ databases">
        <title>Genome-Enabled Discovery of Anthraquinone Biosynthesis in Senna tora.</title>
        <authorList>
            <person name="Kang S.-H."/>
            <person name="Pandey R.P."/>
            <person name="Lee C.-M."/>
            <person name="Sim J.-S."/>
            <person name="Jeong J.-T."/>
            <person name="Choi B.-S."/>
            <person name="Jung M."/>
            <person name="Ginzburg D."/>
            <person name="Zhao K."/>
            <person name="Won S.Y."/>
            <person name="Oh T.-J."/>
            <person name="Yu Y."/>
            <person name="Kim N.-H."/>
            <person name="Lee O.R."/>
            <person name="Lee T.-H."/>
            <person name="Bashyal P."/>
            <person name="Kim T.-S."/>
            <person name="Lee W.-H."/>
            <person name="Kawkins C."/>
            <person name="Kim C.-K."/>
            <person name="Kim J.S."/>
            <person name="Ahn B.O."/>
            <person name="Rhee S.Y."/>
            <person name="Sohng J.K."/>
        </authorList>
    </citation>
    <scope>NUCLEOTIDE SEQUENCE</scope>
    <source>
        <tissue evidence="1">Leaf</tissue>
    </source>
</reference>
<protein>
    <submittedName>
        <fullName evidence="1">Uncharacterized protein</fullName>
    </submittedName>
</protein>
<dbReference type="EMBL" id="JAAIUW010000008">
    <property type="protein sequence ID" value="KAF7821951.1"/>
    <property type="molecule type" value="Genomic_DNA"/>
</dbReference>
<proteinExistence type="predicted"/>
<organism evidence="1 2">
    <name type="scientific">Senna tora</name>
    <dbReference type="NCBI Taxonomy" id="362788"/>
    <lineage>
        <taxon>Eukaryota</taxon>
        <taxon>Viridiplantae</taxon>
        <taxon>Streptophyta</taxon>
        <taxon>Embryophyta</taxon>
        <taxon>Tracheophyta</taxon>
        <taxon>Spermatophyta</taxon>
        <taxon>Magnoliopsida</taxon>
        <taxon>eudicotyledons</taxon>
        <taxon>Gunneridae</taxon>
        <taxon>Pentapetalae</taxon>
        <taxon>rosids</taxon>
        <taxon>fabids</taxon>
        <taxon>Fabales</taxon>
        <taxon>Fabaceae</taxon>
        <taxon>Caesalpinioideae</taxon>
        <taxon>Cassia clade</taxon>
        <taxon>Senna</taxon>
    </lineage>
</organism>